<gene>
    <name evidence="1" type="ORF">METZ01_LOCUS82234</name>
</gene>
<protein>
    <recommendedName>
        <fullName evidence="2">Glycine zipper family protein</fullName>
    </recommendedName>
</protein>
<organism evidence="1">
    <name type="scientific">marine metagenome</name>
    <dbReference type="NCBI Taxonomy" id="408172"/>
    <lineage>
        <taxon>unclassified sequences</taxon>
        <taxon>metagenomes</taxon>
        <taxon>ecological metagenomes</taxon>
    </lineage>
</organism>
<proteinExistence type="predicted"/>
<accession>A0A381UMQ4</accession>
<reference evidence="1" key="1">
    <citation type="submission" date="2018-05" db="EMBL/GenBank/DDBJ databases">
        <authorList>
            <person name="Lanie J.A."/>
            <person name="Ng W.-L."/>
            <person name="Kazmierczak K.M."/>
            <person name="Andrzejewski T.M."/>
            <person name="Davidsen T.M."/>
            <person name="Wayne K.J."/>
            <person name="Tettelin H."/>
            <person name="Glass J.I."/>
            <person name="Rusch D."/>
            <person name="Podicherti R."/>
            <person name="Tsui H.-C.T."/>
            <person name="Winkler M.E."/>
        </authorList>
    </citation>
    <scope>NUCLEOTIDE SEQUENCE</scope>
</reference>
<dbReference type="PROSITE" id="PS51257">
    <property type="entry name" value="PROKAR_LIPOPROTEIN"/>
    <property type="match status" value="1"/>
</dbReference>
<dbReference type="EMBL" id="UINC01006745">
    <property type="protein sequence ID" value="SVA29380.1"/>
    <property type="molecule type" value="Genomic_DNA"/>
</dbReference>
<name>A0A381UMQ4_9ZZZZ</name>
<dbReference type="AlphaFoldDB" id="A0A381UMQ4"/>
<evidence type="ECO:0000313" key="1">
    <source>
        <dbReference type="EMBL" id="SVA29380.1"/>
    </source>
</evidence>
<sequence length="124" mass="12691">MGRCRLILCLGFLTAFGGCTSSSLPGRPIVDMKGVTLADYETDLAECDEYAKEVEAGKQVAIGAAAGAAVGGLMGASIGNSDRAKRSAGAGATYGGARGGMRALNESNKVVRNCLRNRGYVVLN</sequence>
<evidence type="ECO:0008006" key="2">
    <source>
        <dbReference type="Google" id="ProtNLM"/>
    </source>
</evidence>